<feature type="domain" description="Erythromycin biosynthesis protein CIII-like N-terminal" evidence="6">
    <location>
        <begin position="23"/>
        <end position="256"/>
    </location>
</feature>
<dbReference type="GO" id="GO:0016758">
    <property type="term" value="F:hexosyltransferase activity"/>
    <property type="evidence" value="ECO:0007669"/>
    <property type="project" value="UniProtKB-ARBA"/>
</dbReference>
<evidence type="ECO:0000313" key="8">
    <source>
        <dbReference type="Proteomes" id="UP000063699"/>
    </source>
</evidence>
<dbReference type="InterPro" id="IPR048284">
    <property type="entry name" value="EryCIII-like_N"/>
</dbReference>
<dbReference type="SUPFAM" id="SSF53756">
    <property type="entry name" value="UDP-Glycosyltransferase/glycogen phosphorylase"/>
    <property type="match status" value="1"/>
</dbReference>
<evidence type="ECO:0000256" key="4">
    <source>
        <dbReference type="ARBA" id="ARBA00023194"/>
    </source>
</evidence>
<dbReference type="NCBIfam" id="TIGR04516">
    <property type="entry name" value="glycosyl_450act"/>
    <property type="match status" value="1"/>
</dbReference>
<comment type="similarity">
    <text evidence="1">Belongs to the glycosyltransferase 28 family.</text>
</comment>
<evidence type="ECO:0000256" key="3">
    <source>
        <dbReference type="ARBA" id="ARBA00022679"/>
    </source>
</evidence>
<reference evidence="7 8" key="1">
    <citation type="submission" date="2015-07" db="EMBL/GenBank/DDBJ databases">
        <title>Genome sequencing of Kibdelosporangium phytohabitans.</title>
        <authorList>
            <person name="Qin S."/>
            <person name="Xing K."/>
        </authorList>
    </citation>
    <scope>NUCLEOTIDE SEQUENCE [LARGE SCALE GENOMIC DNA]</scope>
    <source>
        <strain evidence="7 8">KLBMP1111</strain>
    </source>
</reference>
<dbReference type="KEGG" id="kphy:AOZ06_23285"/>
<dbReference type="InterPro" id="IPR002213">
    <property type="entry name" value="UDP_glucos_trans"/>
</dbReference>
<keyword evidence="3 7" id="KW-0808">Transferase</keyword>
<evidence type="ECO:0000256" key="1">
    <source>
        <dbReference type="ARBA" id="ARBA00006962"/>
    </source>
</evidence>
<dbReference type="OrthoDB" id="5488434at2"/>
<protein>
    <submittedName>
        <fullName evidence="7">Glycosyl transferase</fullName>
    </submittedName>
</protein>
<proteinExistence type="inferred from homology"/>
<dbReference type="InterPro" id="IPR050426">
    <property type="entry name" value="Glycosyltransferase_28"/>
</dbReference>
<sequence length="422" mass="46747">MRVLFVTEPAKTLFHFMVPLASALRTAGHEVAVAGQPDFAETITQAGLTAVPVGSRNYGRAADFDDSADEEEDEPGFPRPYDVVDFPERITWEYMKSGYDNHVEWWYKAVNVPMVHQLVVFARQWKPDLVIWETAAFAGSIAAKVVGAAHARLLWSVDIFSVTRAHYLTLKEQQPPEDRGDALAEWITSNVNRYGVEFSEDLITGQFTIDQLPDPLRVIGDVHNVPLRYIPYNGTATVENWLWTPPAKPRVGLTLGSSIIAERPDGYIVDVQEILTSLADLDIEVVATIDRAEQEKLREVPDNARLVHFAPVDALAPTCTAVIHHAGIGTMATTALHGVPQLSLPWDSDQPALARKLTGYGAGLHIDATESTGAGVRACLLRLLDEPSFGERARDLRDEMLAMPTPNELVPHLEELTDKYRQ</sequence>
<gene>
    <name evidence="7" type="ORF">AOZ06_23285</name>
</gene>
<dbReference type="InterPro" id="IPR030953">
    <property type="entry name" value="Glycosyl_450act"/>
</dbReference>
<dbReference type="PANTHER" id="PTHR48050:SF13">
    <property type="entry name" value="STEROL 3-BETA-GLUCOSYLTRANSFERASE UGT80A2"/>
    <property type="match status" value="1"/>
</dbReference>
<evidence type="ECO:0000259" key="5">
    <source>
        <dbReference type="Pfam" id="PF06722"/>
    </source>
</evidence>
<dbReference type="GO" id="GO:0017000">
    <property type="term" value="P:antibiotic biosynthetic process"/>
    <property type="evidence" value="ECO:0007669"/>
    <property type="project" value="UniProtKB-KW"/>
</dbReference>
<dbReference type="EMBL" id="CP012752">
    <property type="protein sequence ID" value="ALG09440.1"/>
    <property type="molecule type" value="Genomic_DNA"/>
</dbReference>
<dbReference type="Gene3D" id="3.40.50.2000">
    <property type="entry name" value="Glycogen Phosphorylase B"/>
    <property type="match status" value="2"/>
</dbReference>
<dbReference type="Pfam" id="PF06722">
    <property type="entry name" value="EryCIII-like_C"/>
    <property type="match status" value="1"/>
</dbReference>
<dbReference type="GO" id="GO:0008194">
    <property type="term" value="F:UDP-glycosyltransferase activity"/>
    <property type="evidence" value="ECO:0007669"/>
    <property type="project" value="InterPro"/>
</dbReference>
<keyword evidence="8" id="KW-1185">Reference proteome</keyword>
<name>A0A0N9I1B6_9PSEU</name>
<dbReference type="AlphaFoldDB" id="A0A0N9I1B6"/>
<dbReference type="PANTHER" id="PTHR48050">
    <property type="entry name" value="STEROL 3-BETA-GLUCOSYLTRANSFERASE"/>
    <property type="match status" value="1"/>
</dbReference>
<dbReference type="Pfam" id="PF21036">
    <property type="entry name" value="EryCIII-like_N"/>
    <property type="match status" value="1"/>
</dbReference>
<dbReference type="FunFam" id="3.40.50.2000:FF:000072">
    <property type="entry name" value="Glycosyl transferase"/>
    <property type="match status" value="1"/>
</dbReference>
<dbReference type="CDD" id="cd03784">
    <property type="entry name" value="GT1_Gtf-like"/>
    <property type="match status" value="1"/>
</dbReference>
<evidence type="ECO:0000313" key="7">
    <source>
        <dbReference type="EMBL" id="ALG09440.1"/>
    </source>
</evidence>
<dbReference type="Proteomes" id="UP000063699">
    <property type="component" value="Chromosome"/>
</dbReference>
<feature type="domain" description="Erythromycin biosynthesis protein CIII-like C-terminal" evidence="5">
    <location>
        <begin position="273"/>
        <end position="416"/>
    </location>
</feature>
<keyword evidence="4" id="KW-0045">Antibiotic biosynthesis</keyword>
<evidence type="ECO:0000259" key="6">
    <source>
        <dbReference type="Pfam" id="PF21036"/>
    </source>
</evidence>
<evidence type="ECO:0000256" key="2">
    <source>
        <dbReference type="ARBA" id="ARBA00022676"/>
    </source>
</evidence>
<keyword evidence="2" id="KW-0328">Glycosyltransferase</keyword>
<dbReference type="InterPro" id="IPR010610">
    <property type="entry name" value="EryCIII-like_C"/>
</dbReference>
<accession>A0A0N9I1B6</accession>
<dbReference type="RefSeq" id="WP_054291344.1">
    <property type="nucleotide sequence ID" value="NZ_CP012752.1"/>
</dbReference>
<dbReference type="STRING" id="860235.AOZ06_23285"/>
<organism evidence="7 8">
    <name type="scientific">Kibdelosporangium phytohabitans</name>
    <dbReference type="NCBI Taxonomy" id="860235"/>
    <lineage>
        <taxon>Bacteria</taxon>
        <taxon>Bacillati</taxon>
        <taxon>Actinomycetota</taxon>
        <taxon>Actinomycetes</taxon>
        <taxon>Pseudonocardiales</taxon>
        <taxon>Pseudonocardiaceae</taxon>
        <taxon>Kibdelosporangium</taxon>
    </lineage>
</organism>